<organism evidence="1 2">
    <name type="scientific">Ajellomyces capsulatus</name>
    <name type="common">Darling's disease fungus</name>
    <name type="synonym">Histoplasma capsulatum</name>
    <dbReference type="NCBI Taxonomy" id="5037"/>
    <lineage>
        <taxon>Eukaryota</taxon>
        <taxon>Fungi</taxon>
        <taxon>Dikarya</taxon>
        <taxon>Ascomycota</taxon>
        <taxon>Pezizomycotina</taxon>
        <taxon>Eurotiomycetes</taxon>
        <taxon>Eurotiomycetidae</taxon>
        <taxon>Onygenales</taxon>
        <taxon>Ajellomycetaceae</taxon>
        <taxon>Histoplasma</taxon>
    </lineage>
</organism>
<evidence type="ECO:0000313" key="2">
    <source>
        <dbReference type="Proteomes" id="UP000663671"/>
    </source>
</evidence>
<sequence length="216" mass="24275">MASSLVFFSRRQQEGTRGGTSMLGFQGALVYEEGLQPNSITRRREETEACELAGLILEGSVHLRLRNQALCRLEDVEWNGEREALELCLGVGMWGYRGAKYFRTLIRRRSTVGQVPLHISAYCTEYSVCFLDILLSILRTVKQKACSRNPFHSFQYPSNISPQIPMTLRLALPSSAATLQREPMGHATIHVQAQFAGASWPKISNTPATEQRQSRN</sequence>
<dbReference type="Proteomes" id="UP000663671">
    <property type="component" value="Chromosome 7"/>
</dbReference>
<proteinExistence type="predicted"/>
<dbReference type="VEuPathDB" id="FungiDB:I7I51_02319"/>
<reference evidence="1" key="1">
    <citation type="submission" date="2021-01" db="EMBL/GenBank/DDBJ databases">
        <title>Chromosome-level genome assembly of a human fungal pathogen reveals clustering of transcriptionally co-regulated genes.</title>
        <authorList>
            <person name="Voorhies M."/>
            <person name="Cohen S."/>
            <person name="Shea T.P."/>
            <person name="Petrus S."/>
            <person name="Munoz J.F."/>
            <person name="Poplawski S."/>
            <person name="Goldman W.E."/>
            <person name="Michael T."/>
            <person name="Cuomo C.A."/>
            <person name="Sil A."/>
            <person name="Beyhan S."/>
        </authorList>
    </citation>
    <scope>NUCLEOTIDE SEQUENCE</scope>
    <source>
        <strain evidence="1">WU24</strain>
    </source>
</reference>
<protein>
    <submittedName>
        <fullName evidence="1">Uncharacterized protein</fullName>
    </submittedName>
</protein>
<evidence type="ECO:0000313" key="1">
    <source>
        <dbReference type="EMBL" id="QSS62581.1"/>
    </source>
</evidence>
<name>A0A8A1M9D7_AJECA</name>
<dbReference type="EMBL" id="CP069112">
    <property type="protein sequence ID" value="QSS62581.1"/>
    <property type="molecule type" value="Genomic_DNA"/>
</dbReference>
<gene>
    <name evidence="1" type="ORF">I7I51_02319</name>
</gene>
<dbReference type="AlphaFoldDB" id="A0A8A1M9D7"/>
<accession>A0A8A1M9D7</accession>